<comment type="similarity">
    <text evidence="1">Belongs to the peptidase S13 family.</text>
</comment>
<accession>A0A1I3MYQ3</accession>
<dbReference type="Pfam" id="PF02113">
    <property type="entry name" value="Peptidase_S13"/>
    <property type="match status" value="2"/>
</dbReference>
<keyword evidence="3" id="KW-0121">Carboxypeptidase</keyword>
<sequence>MRRTFVGVLLLALVVAGVATWRYDLVDRYLRDGEPAANADPVAIAPPAGLELPAVQPPAAVAEAARSAPLSPAKLRRALAPYLADEDLGPHVLAAVAPLAPGPTTLTRGAGDAVPASTTKLVTATAALLALGPEHVFTTRVVSEAGAASGNSRRLVLVGGGDPFLASAPPAADEEPPYPPRADVVDLARRTARALKAQGARRVRLAYDASLFTGPADNPAWERDYVPDGVVSPISALWVDGGRDPSGFGRVADPALRAATAFADALRAAGIRVDGEPVPAAAKADAEPLAAVTSAPLGEIVEHLLQVSDNEATEVLLRHVGLSVVADASFVGGRRGVTRLLAAEGVDLAGTILYDGSGLSRRNRMTPATLIDVLRLATTRPDLGPVLTGLPVAGFTGSLADRFAAGAPEGRGRVRAKTGTLTGVASLAGIVTDAGGRPMLFVLMADRVARLDGTDAEVALDGAAAALAACRCGR</sequence>
<dbReference type="Gene3D" id="3.50.80.20">
    <property type="entry name" value="D-Ala-D-Ala carboxypeptidase C, peptidase S13"/>
    <property type="match status" value="1"/>
</dbReference>
<keyword evidence="2" id="KW-0378">Hydrolase</keyword>
<dbReference type="PANTHER" id="PTHR30023">
    <property type="entry name" value="D-ALANYL-D-ALANINE CARBOXYPEPTIDASE"/>
    <property type="match status" value="1"/>
</dbReference>
<dbReference type="NCBIfam" id="TIGR00666">
    <property type="entry name" value="PBP4"/>
    <property type="match status" value="1"/>
</dbReference>
<proteinExistence type="inferred from homology"/>
<dbReference type="GO" id="GO:0004185">
    <property type="term" value="F:serine-type carboxypeptidase activity"/>
    <property type="evidence" value="ECO:0007669"/>
    <property type="project" value="InterPro"/>
</dbReference>
<protein>
    <submittedName>
        <fullName evidence="3">D-alanyl-D-alanine carboxypeptidase / D-alanyl-D-alanine-endopeptidase (Penicillin-binding protein 4)</fullName>
    </submittedName>
</protein>
<dbReference type="InterPro" id="IPR012338">
    <property type="entry name" value="Beta-lactam/transpept-like"/>
</dbReference>
<evidence type="ECO:0000256" key="1">
    <source>
        <dbReference type="ARBA" id="ARBA00006096"/>
    </source>
</evidence>
<gene>
    <name evidence="3" type="ORF">SAMN05216561_11683</name>
</gene>
<dbReference type="STRING" id="1005945.SAMN05216561_11683"/>
<dbReference type="PRINTS" id="PR00922">
    <property type="entry name" value="DADACBPTASE3"/>
</dbReference>
<name>A0A1I3MYQ3_9ACTN</name>
<dbReference type="SUPFAM" id="SSF56601">
    <property type="entry name" value="beta-lactamase/transpeptidase-like"/>
    <property type="match status" value="1"/>
</dbReference>
<evidence type="ECO:0000313" key="3">
    <source>
        <dbReference type="EMBL" id="SFJ02244.1"/>
    </source>
</evidence>
<dbReference type="AlphaFoldDB" id="A0A1I3MYQ3"/>
<organism evidence="3 4">
    <name type="scientific">Nocardioides psychrotolerans</name>
    <dbReference type="NCBI Taxonomy" id="1005945"/>
    <lineage>
        <taxon>Bacteria</taxon>
        <taxon>Bacillati</taxon>
        <taxon>Actinomycetota</taxon>
        <taxon>Actinomycetes</taxon>
        <taxon>Propionibacteriales</taxon>
        <taxon>Nocardioidaceae</taxon>
        <taxon>Nocardioides</taxon>
    </lineage>
</organism>
<dbReference type="OrthoDB" id="56883at2"/>
<dbReference type="GO" id="GO:0000270">
    <property type="term" value="P:peptidoglycan metabolic process"/>
    <property type="evidence" value="ECO:0007669"/>
    <property type="project" value="TreeGrafter"/>
</dbReference>
<dbReference type="PANTHER" id="PTHR30023:SF0">
    <property type="entry name" value="PENICILLIN-SENSITIVE CARBOXYPEPTIDASE A"/>
    <property type="match status" value="1"/>
</dbReference>
<keyword evidence="4" id="KW-1185">Reference proteome</keyword>
<dbReference type="InterPro" id="IPR000667">
    <property type="entry name" value="Peptidase_S13"/>
</dbReference>
<evidence type="ECO:0000256" key="2">
    <source>
        <dbReference type="ARBA" id="ARBA00022801"/>
    </source>
</evidence>
<reference evidence="3 4" key="1">
    <citation type="submission" date="2016-10" db="EMBL/GenBank/DDBJ databases">
        <authorList>
            <person name="de Groot N.N."/>
        </authorList>
    </citation>
    <scope>NUCLEOTIDE SEQUENCE [LARGE SCALE GENOMIC DNA]</scope>
    <source>
        <strain evidence="3 4">CGMCC 1.11156</strain>
    </source>
</reference>
<dbReference type="Gene3D" id="3.40.710.10">
    <property type="entry name" value="DD-peptidase/beta-lactamase superfamily"/>
    <property type="match status" value="1"/>
</dbReference>
<dbReference type="Proteomes" id="UP000198649">
    <property type="component" value="Unassembled WGS sequence"/>
</dbReference>
<dbReference type="GO" id="GO:0006508">
    <property type="term" value="P:proteolysis"/>
    <property type="evidence" value="ECO:0007669"/>
    <property type="project" value="InterPro"/>
</dbReference>
<dbReference type="RefSeq" id="WP_091116050.1">
    <property type="nucleotide sequence ID" value="NZ_BKAF01000018.1"/>
</dbReference>
<dbReference type="EMBL" id="FOQG01000016">
    <property type="protein sequence ID" value="SFJ02244.1"/>
    <property type="molecule type" value="Genomic_DNA"/>
</dbReference>
<keyword evidence="3" id="KW-0645">Protease</keyword>
<evidence type="ECO:0000313" key="4">
    <source>
        <dbReference type="Proteomes" id="UP000198649"/>
    </source>
</evidence>